<reference evidence="2 3" key="2">
    <citation type="submission" date="2019-08" db="EMBL/GenBank/DDBJ databases">
        <authorList>
            <person name="Henke P."/>
        </authorList>
    </citation>
    <scope>NUCLEOTIDE SEQUENCE [LARGE SCALE GENOMIC DNA]</scope>
    <source>
        <strain evidence="2">Phe10_nw2017</strain>
    </source>
</reference>
<dbReference type="Gene3D" id="3.90.1720.10">
    <property type="entry name" value="endopeptidase domain like (from Nostoc punctiforme)"/>
    <property type="match status" value="1"/>
</dbReference>
<feature type="compositionally biased region" description="Basic residues" evidence="1">
    <location>
        <begin position="256"/>
        <end position="270"/>
    </location>
</feature>
<comment type="caution">
    <text evidence="2">The sequence shown here is derived from an EMBL/GenBank/DDBJ whole genome shotgun (WGS) entry which is preliminary data.</text>
</comment>
<dbReference type="SUPFAM" id="SSF54001">
    <property type="entry name" value="Cysteine proteinases"/>
    <property type="match status" value="1"/>
</dbReference>
<protein>
    <submittedName>
        <fullName evidence="2">Uncharacterized protein</fullName>
    </submittedName>
</protein>
<proteinExistence type="predicted"/>
<name>A0A5C6MCM7_9PLAN</name>
<feature type="compositionally biased region" description="Basic and acidic residues" evidence="1">
    <location>
        <begin position="230"/>
        <end position="242"/>
    </location>
</feature>
<reference evidence="2 3" key="1">
    <citation type="submission" date="2019-08" db="EMBL/GenBank/DDBJ databases">
        <title>100 year-old enigma solved: identification of Planctomyces bekefii, the type genus and species of the phylum Planctomycetes.</title>
        <authorList>
            <person name="Svetlana D.N."/>
            <person name="Overmann J."/>
        </authorList>
    </citation>
    <scope>NUCLEOTIDE SEQUENCE [LARGE SCALE GENOMIC DNA]</scope>
    <source>
        <strain evidence="2">Phe10_nw2017</strain>
    </source>
</reference>
<evidence type="ECO:0000313" key="2">
    <source>
        <dbReference type="EMBL" id="TWW12117.1"/>
    </source>
</evidence>
<dbReference type="Proteomes" id="UP000321083">
    <property type="component" value="Unassembled WGS sequence"/>
</dbReference>
<evidence type="ECO:0000256" key="1">
    <source>
        <dbReference type="SAM" id="MobiDB-lite"/>
    </source>
</evidence>
<dbReference type="AlphaFoldDB" id="A0A5C6MCM7"/>
<organism evidence="2 3">
    <name type="scientific">Planctomyces bekefii</name>
    <dbReference type="NCBI Taxonomy" id="1653850"/>
    <lineage>
        <taxon>Bacteria</taxon>
        <taxon>Pseudomonadati</taxon>
        <taxon>Planctomycetota</taxon>
        <taxon>Planctomycetia</taxon>
        <taxon>Planctomycetales</taxon>
        <taxon>Planctomycetaceae</taxon>
        <taxon>Planctomyces</taxon>
    </lineage>
</organism>
<keyword evidence="3" id="KW-1185">Reference proteome</keyword>
<accession>A0A5C6MCM7</accession>
<feature type="region of interest" description="Disordered" evidence="1">
    <location>
        <begin position="230"/>
        <end position="270"/>
    </location>
</feature>
<dbReference type="InterPro" id="IPR038765">
    <property type="entry name" value="Papain-like_cys_pep_sf"/>
</dbReference>
<dbReference type="EMBL" id="SRHE01000043">
    <property type="protein sequence ID" value="TWW12117.1"/>
    <property type="molecule type" value="Genomic_DNA"/>
</dbReference>
<sequence length="270" mass="30187">METRPITARSLLRDRLWLVAFAILWAADWGWAASTVEMPSGYVERLNGVADRLLDEAKVSYVYGGYQIGDGDACLKCNQCLEVAKPEAKERLRLCPVCSSCSLDCSHFTHLVFQEAGLPYPYIDTKTMLKLSADALLRRYRLVDKGADPLRARPGDLLVFDGHVVLVQRLAFGAAQEEERGRGDVIHATGGRDVKGPGEGIQRERFVTFARFRGPLRKILRHVELDFPGDKGARVERQEKRAPASTPGKTMDPASRRKLRPVAKRLPKDD</sequence>
<gene>
    <name evidence="2" type="ORF">E3A20_03870</name>
</gene>
<evidence type="ECO:0000313" key="3">
    <source>
        <dbReference type="Proteomes" id="UP000321083"/>
    </source>
</evidence>